<reference evidence="2 3" key="2">
    <citation type="submission" date="2016-10" db="EMBL/GenBank/DDBJ databases">
        <authorList>
            <person name="Varghese N."/>
            <person name="Submissions S."/>
        </authorList>
    </citation>
    <scope>NUCLEOTIDE SEQUENCE</scope>
    <source>
        <strain evidence="2">BP1-145</strain>
        <strain evidence="3">BP1-148</strain>
    </source>
</reference>
<dbReference type="Proteomes" id="UP000199134">
    <property type="component" value="Unassembled WGS sequence"/>
</dbReference>
<evidence type="ECO:0000313" key="2">
    <source>
        <dbReference type="EMBL" id="SDO58039.1"/>
    </source>
</evidence>
<keyword evidence="3" id="KW-1185">Reference proteome</keyword>
<dbReference type="EMBL" id="FNIW01000028">
    <property type="protein sequence ID" value="SDO58039.1"/>
    <property type="molecule type" value="Genomic_DNA"/>
</dbReference>
<name>A0A1H0KQ18_9BACT</name>
<dbReference type="Gene3D" id="3.10.20.30">
    <property type="match status" value="1"/>
</dbReference>
<accession>A0A1H0KQ18</accession>
<dbReference type="NCBIfam" id="TIGR01683">
    <property type="entry name" value="thiS"/>
    <property type="match status" value="1"/>
</dbReference>
<reference evidence="1 4" key="1">
    <citation type="submission" date="2016-10" db="EMBL/GenBank/DDBJ databases">
        <authorList>
            <person name="de Groot N.N."/>
        </authorList>
    </citation>
    <scope>NUCLEOTIDE SEQUENCE [LARGE SCALE GENOMIC DNA]</scope>
    <source>
        <strain evidence="4">BP1-145</strain>
        <strain evidence="1">BP1-148</strain>
    </source>
</reference>
<evidence type="ECO:0000313" key="1">
    <source>
        <dbReference type="EMBL" id="SDG27569.1"/>
    </source>
</evidence>
<evidence type="ECO:0000313" key="3">
    <source>
        <dbReference type="Proteomes" id="UP000198779"/>
    </source>
</evidence>
<dbReference type="CDD" id="cd00565">
    <property type="entry name" value="Ubl_ThiS"/>
    <property type="match status" value="1"/>
</dbReference>
<dbReference type="InterPro" id="IPR003749">
    <property type="entry name" value="ThiS/MoaD-like"/>
</dbReference>
<dbReference type="InterPro" id="IPR016155">
    <property type="entry name" value="Mopterin_synth/thiamin_S_b"/>
</dbReference>
<dbReference type="SUPFAM" id="SSF54285">
    <property type="entry name" value="MoaD/ThiS"/>
    <property type="match status" value="1"/>
</dbReference>
<dbReference type="STRING" id="645274.SAMN04487901_10235"/>
<sequence>MPSEERNMKININNKQHETQASTISELATQLQLPPKGVAIAIDNQLKPRSTWDDTPLQEGACITIIKAACGG</sequence>
<dbReference type="AlphaFoldDB" id="A0A1H0KQ18"/>
<proteinExistence type="predicted"/>
<gene>
    <name evidence="2" type="ORF">SAMN04487900_12818</name>
    <name evidence="1" type="ORF">SAMN04487901_10235</name>
</gene>
<dbReference type="PANTHER" id="PTHR34472:SF1">
    <property type="entry name" value="SULFUR CARRIER PROTEIN THIS"/>
    <property type="match status" value="1"/>
</dbReference>
<dbReference type="InterPro" id="IPR010035">
    <property type="entry name" value="Thi_S"/>
</dbReference>
<dbReference type="InterPro" id="IPR012675">
    <property type="entry name" value="Beta-grasp_dom_sf"/>
</dbReference>
<organism evidence="2 4">
    <name type="scientific">Prevotella communis</name>
    <dbReference type="NCBI Taxonomy" id="2913614"/>
    <lineage>
        <taxon>Bacteria</taxon>
        <taxon>Pseudomonadati</taxon>
        <taxon>Bacteroidota</taxon>
        <taxon>Bacteroidia</taxon>
        <taxon>Bacteroidales</taxon>
        <taxon>Prevotellaceae</taxon>
        <taxon>Prevotella</taxon>
    </lineage>
</organism>
<dbReference type="Proteomes" id="UP000198779">
    <property type="component" value="Unassembled WGS sequence"/>
</dbReference>
<dbReference type="PANTHER" id="PTHR34472">
    <property type="entry name" value="SULFUR CARRIER PROTEIN THIS"/>
    <property type="match status" value="1"/>
</dbReference>
<evidence type="ECO:0000313" key="4">
    <source>
        <dbReference type="Proteomes" id="UP000199134"/>
    </source>
</evidence>
<dbReference type="EMBL" id="FNCQ01000002">
    <property type="protein sequence ID" value="SDG27569.1"/>
    <property type="molecule type" value="Genomic_DNA"/>
</dbReference>
<accession>A0A1G7SYR9</accession>
<dbReference type="Pfam" id="PF02597">
    <property type="entry name" value="ThiS"/>
    <property type="match status" value="1"/>
</dbReference>
<protein>
    <submittedName>
        <fullName evidence="2">Sulfur carrier protein ThiS</fullName>
    </submittedName>
</protein>